<organism evidence="2 3">
    <name type="scientific">Mycobacterium attenuatum</name>
    <dbReference type="NCBI Taxonomy" id="2341086"/>
    <lineage>
        <taxon>Bacteria</taxon>
        <taxon>Bacillati</taxon>
        <taxon>Actinomycetota</taxon>
        <taxon>Actinomycetes</taxon>
        <taxon>Mycobacteriales</taxon>
        <taxon>Mycobacteriaceae</taxon>
        <taxon>Mycobacterium</taxon>
    </lineage>
</organism>
<feature type="region of interest" description="Disordered" evidence="1">
    <location>
        <begin position="1"/>
        <end position="51"/>
    </location>
</feature>
<keyword evidence="3" id="KW-1185">Reference proteome</keyword>
<reference evidence="2 3" key="1">
    <citation type="submission" date="2018-09" db="EMBL/GenBank/DDBJ databases">
        <authorList>
            <person name="Tagini F."/>
        </authorList>
    </citation>
    <scope>NUCLEOTIDE SEQUENCE [LARGE SCALE GENOMIC DNA]</scope>
    <source>
        <strain evidence="2 3">MK136</strain>
    </source>
</reference>
<dbReference type="RefSeq" id="WP_136625934.1">
    <property type="nucleotide sequence ID" value="NZ_UPHP01000167.1"/>
</dbReference>
<name>A0A498QJ01_9MYCO</name>
<proteinExistence type="predicted"/>
<evidence type="ECO:0000313" key="2">
    <source>
        <dbReference type="EMBL" id="VBA44495.1"/>
    </source>
</evidence>
<dbReference type="Proteomes" id="UP000273307">
    <property type="component" value="Unassembled WGS sequence"/>
</dbReference>
<feature type="compositionally biased region" description="Acidic residues" evidence="1">
    <location>
        <begin position="26"/>
        <end position="37"/>
    </location>
</feature>
<dbReference type="AlphaFoldDB" id="A0A498QJ01"/>
<evidence type="ECO:0000256" key="1">
    <source>
        <dbReference type="SAM" id="MobiDB-lite"/>
    </source>
</evidence>
<accession>A0A498QJ01</accession>
<dbReference type="EMBL" id="UPHP01000167">
    <property type="protein sequence ID" value="VBA44495.1"/>
    <property type="molecule type" value="Genomic_DNA"/>
</dbReference>
<sequence length="111" mass="12441">MAKKNCSEEFPSLSTLSETLRPEIFTEPEGEYGENEVEQQRQQRQQRCRRPASAIVDCGGGSAGSIGAERAQRRTFTANYKLAILEEYERAERAERGALLRSGEPVFVTVD</sequence>
<evidence type="ECO:0000313" key="3">
    <source>
        <dbReference type="Proteomes" id="UP000273307"/>
    </source>
</evidence>
<protein>
    <submittedName>
        <fullName evidence="2">Uncharacterized protein</fullName>
    </submittedName>
</protein>
<gene>
    <name evidence="2" type="ORF">LAUMK136_05656</name>
</gene>